<evidence type="ECO:0000259" key="6">
    <source>
        <dbReference type="Pfam" id="PF12698"/>
    </source>
</evidence>
<dbReference type="Pfam" id="PF12698">
    <property type="entry name" value="ABC2_membrane_3"/>
    <property type="match status" value="1"/>
</dbReference>
<proteinExistence type="predicted"/>
<sequence>MNAMWLVARREIRTRVRTGSFLVSLAITVVIVAVLPFVPKFFDGHDDYDVGVVGTAPAAVAQVKFHQYPDEAAARKAVTGGDVDAALVDDRKVLAEGQLDTRLGLLLENAHREARLRASGVTITPLTVESLAADARYRQVRTGIAMLLVMVLFFLNIYSAMFVAMGVVEEKGSRIVEILLTSLRPWQLLGGKIIGLGVLGLINLGVVIGVGLAASVPAGLAPDLPPGMAGIVAGTVVWFVLGYAFFAAMAAAFGSLVSRQEEVGSVLSPMTMLMTITYLVAYFAAIEPAGSVARILSLIPPFSSMVMPVRSAASVVPFGEVALAVALMLVATVAVLFGGARVYEGAVLRTGARVRLREALG</sequence>
<dbReference type="AlphaFoldDB" id="A0A940WC44"/>
<evidence type="ECO:0000313" key="7">
    <source>
        <dbReference type="EMBL" id="MBP2702736.1"/>
    </source>
</evidence>
<dbReference type="Proteomes" id="UP000674234">
    <property type="component" value="Unassembled WGS sequence"/>
</dbReference>
<feature type="transmembrane region" description="Helical" evidence="5">
    <location>
        <begin position="21"/>
        <end position="38"/>
    </location>
</feature>
<evidence type="ECO:0000256" key="2">
    <source>
        <dbReference type="ARBA" id="ARBA00022692"/>
    </source>
</evidence>
<keyword evidence="8" id="KW-1185">Reference proteome</keyword>
<dbReference type="PANTHER" id="PTHR43471:SF3">
    <property type="entry name" value="ABC TRANSPORTER PERMEASE PROTEIN NATB"/>
    <property type="match status" value="1"/>
</dbReference>
<keyword evidence="2 5" id="KW-0812">Transmembrane</keyword>
<reference evidence="7" key="1">
    <citation type="submission" date="2021-02" db="EMBL/GenBank/DDBJ databases">
        <title>Draft genome sequence of Microbispora sp. RL4-1S isolated from rice leaves in Thailand.</title>
        <authorList>
            <person name="Muangham S."/>
            <person name="Duangmal K."/>
        </authorList>
    </citation>
    <scope>NUCLEOTIDE SEQUENCE</scope>
    <source>
        <strain evidence="7">RL4-1S</strain>
    </source>
</reference>
<dbReference type="InterPro" id="IPR013525">
    <property type="entry name" value="ABC2_TM"/>
</dbReference>
<feature type="transmembrane region" description="Helical" evidence="5">
    <location>
        <begin position="266"/>
        <end position="285"/>
    </location>
</feature>
<comment type="subcellular location">
    <subcellularLocation>
        <location evidence="1">Membrane</location>
        <topology evidence="1">Multi-pass membrane protein</topology>
    </subcellularLocation>
</comment>
<dbReference type="GO" id="GO:0140359">
    <property type="term" value="F:ABC-type transporter activity"/>
    <property type="evidence" value="ECO:0007669"/>
    <property type="project" value="InterPro"/>
</dbReference>
<evidence type="ECO:0000256" key="4">
    <source>
        <dbReference type="ARBA" id="ARBA00023136"/>
    </source>
</evidence>
<dbReference type="EMBL" id="JAFCNB010000001">
    <property type="protein sequence ID" value="MBP2702736.1"/>
    <property type="molecule type" value="Genomic_DNA"/>
</dbReference>
<evidence type="ECO:0000256" key="1">
    <source>
        <dbReference type="ARBA" id="ARBA00004141"/>
    </source>
</evidence>
<name>A0A940WC44_9ACTN</name>
<comment type="caution">
    <text evidence="7">The sequence shown here is derived from an EMBL/GenBank/DDBJ whole genome shotgun (WGS) entry which is preliminary data.</text>
</comment>
<gene>
    <name evidence="7" type="ORF">JOL79_02835</name>
</gene>
<accession>A0A940WC44</accession>
<keyword evidence="4 5" id="KW-0472">Membrane</keyword>
<evidence type="ECO:0000256" key="3">
    <source>
        <dbReference type="ARBA" id="ARBA00022989"/>
    </source>
</evidence>
<feature type="transmembrane region" description="Helical" evidence="5">
    <location>
        <begin position="228"/>
        <end position="254"/>
    </location>
</feature>
<feature type="domain" description="ABC-2 type transporter transmembrane" evidence="6">
    <location>
        <begin position="21"/>
        <end position="337"/>
    </location>
</feature>
<feature type="transmembrane region" description="Helical" evidence="5">
    <location>
        <begin position="144"/>
        <end position="168"/>
    </location>
</feature>
<dbReference type="GO" id="GO:0016020">
    <property type="term" value="C:membrane"/>
    <property type="evidence" value="ECO:0007669"/>
    <property type="project" value="UniProtKB-SubCell"/>
</dbReference>
<feature type="transmembrane region" description="Helical" evidence="5">
    <location>
        <begin position="321"/>
        <end position="343"/>
    </location>
</feature>
<feature type="transmembrane region" description="Helical" evidence="5">
    <location>
        <begin position="189"/>
        <end position="216"/>
    </location>
</feature>
<evidence type="ECO:0000256" key="5">
    <source>
        <dbReference type="SAM" id="Phobius"/>
    </source>
</evidence>
<organism evidence="7 8">
    <name type="scientific">Microbispora oryzae</name>
    <dbReference type="NCBI Taxonomy" id="2806554"/>
    <lineage>
        <taxon>Bacteria</taxon>
        <taxon>Bacillati</taxon>
        <taxon>Actinomycetota</taxon>
        <taxon>Actinomycetes</taxon>
        <taxon>Streptosporangiales</taxon>
        <taxon>Streptosporangiaceae</taxon>
        <taxon>Microbispora</taxon>
    </lineage>
</organism>
<keyword evidence="3 5" id="KW-1133">Transmembrane helix</keyword>
<protein>
    <submittedName>
        <fullName evidence="7">ABC transporter permease</fullName>
    </submittedName>
</protein>
<evidence type="ECO:0000313" key="8">
    <source>
        <dbReference type="Proteomes" id="UP000674234"/>
    </source>
</evidence>
<dbReference type="PANTHER" id="PTHR43471">
    <property type="entry name" value="ABC TRANSPORTER PERMEASE"/>
    <property type="match status" value="1"/>
</dbReference>